<dbReference type="Gene3D" id="3.30.1330.60">
    <property type="entry name" value="OmpA-like domain"/>
    <property type="match status" value="1"/>
</dbReference>
<dbReference type="EMBL" id="CP070608">
    <property type="protein sequence ID" value="QSE98720.1"/>
    <property type="molecule type" value="Genomic_DNA"/>
</dbReference>
<dbReference type="InterPro" id="IPR036737">
    <property type="entry name" value="OmpA-like_sf"/>
</dbReference>
<evidence type="ECO:0000259" key="6">
    <source>
        <dbReference type="PROSITE" id="PS51123"/>
    </source>
</evidence>
<reference evidence="7" key="1">
    <citation type="submission" date="2021-02" db="EMBL/GenBank/DDBJ databases">
        <title>Fulvivirga sp. S481 isolated from sea water.</title>
        <authorList>
            <person name="Bae S.S."/>
            <person name="Baek K."/>
        </authorList>
    </citation>
    <scope>NUCLEOTIDE SEQUENCE</scope>
    <source>
        <strain evidence="7">S481</strain>
    </source>
</reference>
<dbReference type="InterPro" id="IPR050330">
    <property type="entry name" value="Bact_OuterMem_StrucFunc"/>
</dbReference>
<dbReference type="CDD" id="cd07185">
    <property type="entry name" value="OmpA_C-like"/>
    <property type="match status" value="1"/>
</dbReference>
<dbReference type="InterPro" id="IPR019861">
    <property type="entry name" value="PorP/SprF_Bacteroidetes"/>
</dbReference>
<dbReference type="PRINTS" id="PR01021">
    <property type="entry name" value="OMPADOMAIN"/>
</dbReference>
<evidence type="ECO:0000256" key="4">
    <source>
        <dbReference type="PROSITE-ProRule" id="PRU00473"/>
    </source>
</evidence>
<comment type="subcellular location">
    <subcellularLocation>
        <location evidence="1">Cell outer membrane</location>
    </subcellularLocation>
</comment>
<evidence type="ECO:0000313" key="8">
    <source>
        <dbReference type="Proteomes" id="UP000662783"/>
    </source>
</evidence>
<gene>
    <name evidence="7" type="ORF">JR347_06465</name>
</gene>
<dbReference type="InterPro" id="IPR006665">
    <property type="entry name" value="OmpA-like"/>
</dbReference>
<dbReference type="PANTHER" id="PTHR30329">
    <property type="entry name" value="STATOR ELEMENT OF FLAGELLAR MOTOR COMPLEX"/>
    <property type="match status" value="1"/>
</dbReference>
<evidence type="ECO:0000256" key="1">
    <source>
        <dbReference type="ARBA" id="ARBA00004442"/>
    </source>
</evidence>
<keyword evidence="8" id="KW-1185">Reference proteome</keyword>
<dbReference type="AlphaFoldDB" id="A0A974WM09"/>
<keyword evidence="3" id="KW-0998">Cell outer membrane</keyword>
<name>A0A974WM09_9BACT</name>
<dbReference type="PROSITE" id="PS51123">
    <property type="entry name" value="OMPA_2"/>
    <property type="match status" value="1"/>
</dbReference>
<evidence type="ECO:0000313" key="7">
    <source>
        <dbReference type="EMBL" id="QSE98720.1"/>
    </source>
</evidence>
<accession>A0A974WM09</accession>
<dbReference type="InterPro" id="IPR006664">
    <property type="entry name" value="OMP_bac"/>
</dbReference>
<proteinExistence type="predicted"/>
<dbReference type="Pfam" id="PF11751">
    <property type="entry name" value="PorP_SprF"/>
    <property type="match status" value="1"/>
</dbReference>
<dbReference type="SUPFAM" id="SSF103088">
    <property type="entry name" value="OmpA-like"/>
    <property type="match status" value="1"/>
</dbReference>
<evidence type="ECO:0000256" key="2">
    <source>
        <dbReference type="ARBA" id="ARBA00023136"/>
    </source>
</evidence>
<dbReference type="GO" id="GO:0009279">
    <property type="term" value="C:cell outer membrane"/>
    <property type="evidence" value="ECO:0007669"/>
    <property type="project" value="UniProtKB-SubCell"/>
</dbReference>
<feature type="signal peptide" evidence="5">
    <location>
        <begin position="1"/>
        <end position="21"/>
    </location>
</feature>
<dbReference type="Proteomes" id="UP000662783">
    <property type="component" value="Chromosome"/>
</dbReference>
<evidence type="ECO:0000256" key="5">
    <source>
        <dbReference type="SAM" id="SignalP"/>
    </source>
</evidence>
<feature type="domain" description="OmpA-like" evidence="6">
    <location>
        <begin position="383"/>
        <end position="499"/>
    </location>
</feature>
<organism evidence="7 8">
    <name type="scientific">Fulvivirga lutea</name>
    <dbReference type="NCBI Taxonomy" id="2810512"/>
    <lineage>
        <taxon>Bacteria</taxon>
        <taxon>Pseudomonadati</taxon>
        <taxon>Bacteroidota</taxon>
        <taxon>Cytophagia</taxon>
        <taxon>Cytophagales</taxon>
        <taxon>Fulvivirgaceae</taxon>
        <taxon>Fulvivirga</taxon>
    </lineage>
</organism>
<protein>
    <submittedName>
        <fullName evidence="7">PorP/SprF family type IX secretion system membrane protein</fullName>
    </submittedName>
</protein>
<keyword evidence="5" id="KW-0732">Signal</keyword>
<feature type="chain" id="PRO_5036833579" evidence="5">
    <location>
        <begin position="22"/>
        <end position="499"/>
    </location>
</feature>
<dbReference type="RefSeq" id="WP_205723234.1">
    <property type="nucleotide sequence ID" value="NZ_CP070608.1"/>
</dbReference>
<dbReference type="NCBIfam" id="TIGR03519">
    <property type="entry name" value="T9SS_PorP_fam"/>
    <property type="match status" value="1"/>
</dbReference>
<dbReference type="Pfam" id="PF00691">
    <property type="entry name" value="OmpA"/>
    <property type="match status" value="1"/>
</dbReference>
<evidence type="ECO:0000256" key="3">
    <source>
        <dbReference type="ARBA" id="ARBA00023237"/>
    </source>
</evidence>
<keyword evidence="2 4" id="KW-0472">Membrane</keyword>
<dbReference type="KEGG" id="fuv:JR347_06465"/>
<dbReference type="PANTHER" id="PTHR30329:SF21">
    <property type="entry name" value="LIPOPROTEIN YIAD-RELATED"/>
    <property type="match status" value="1"/>
</dbReference>
<sequence length="499" mass="56113">MRTRSILPILLLILTALSSMAQNVSFNQFDQSPFTTNPSILGMKNEASVSFLHRTQQLAADIKFNTTQLTGSYALINKKTFRRRGGVGFSILRDAQNGEQAFKLQGINLGYAYNLPFASNQFVSFGLQTGYFQRSINSDGYTTGSQWVNNIGFDRNAPLGETFLDNQTSYFSIASGATWYAEDASQRQIFRLGVGVAHLNKPDIAFTEVEDRLDYRLTGNAFIALLKNEKVLYGPELLYLYEANDDLISAGSSLSYFFKNDNPLSAIRSGSIDFKSRYTINNSIVLGIQLTQPNFSVGFSYDFAVGNNAVLTTGRNSSEIFISIKKSLGNRKQSNKVVIDNYSLGEVRDFYASDKVRYFGNENNAQPSDDAERQDEEEINWEEENYQFELRKDFSFGFNEANLSEEAKFFLDDIIRLLNSNDRLYLEVIGHTDNVGTNAANKKVSVARAQVVVDYLVEKGIRSKRLKVTGKGADEPLLDNSSESNRAQNRRVEFIIYTK</sequence>